<reference evidence="4" key="1">
    <citation type="journal article" date="2014" name="Science">
        <title>Ancient hybridizations among the ancestral genomes of bread wheat.</title>
        <authorList>
            <consortium name="International Wheat Genome Sequencing Consortium,"/>
            <person name="Marcussen T."/>
            <person name="Sandve S.R."/>
            <person name="Heier L."/>
            <person name="Spannagl M."/>
            <person name="Pfeifer M."/>
            <person name="Jakobsen K.S."/>
            <person name="Wulff B.B."/>
            <person name="Steuernagel B."/>
            <person name="Mayer K.F."/>
            <person name="Olsen O.A."/>
        </authorList>
    </citation>
    <scope>NUCLEOTIDE SEQUENCE [LARGE SCALE GENOMIC DNA]</scope>
    <source>
        <strain evidence="4">cv. AL8/78</strain>
    </source>
</reference>
<dbReference type="Gene3D" id="3.40.140.100">
    <property type="entry name" value="Ubiquitin-like modifier-activating enzyme ATG7 C-terminal domain"/>
    <property type="match status" value="1"/>
</dbReference>
<reference evidence="3" key="4">
    <citation type="submission" date="2019-03" db="UniProtKB">
        <authorList>
            <consortium name="EnsemblPlants"/>
        </authorList>
    </citation>
    <scope>IDENTIFICATION</scope>
</reference>
<organism evidence="3 4">
    <name type="scientific">Aegilops tauschii subsp. strangulata</name>
    <name type="common">Goatgrass</name>
    <dbReference type="NCBI Taxonomy" id="200361"/>
    <lineage>
        <taxon>Eukaryota</taxon>
        <taxon>Viridiplantae</taxon>
        <taxon>Streptophyta</taxon>
        <taxon>Embryophyta</taxon>
        <taxon>Tracheophyta</taxon>
        <taxon>Spermatophyta</taxon>
        <taxon>Magnoliopsida</taxon>
        <taxon>Liliopsida</taxon>
        <taxon>Poales</taxon>
        <taxon>Poaceae</taxon>
        <taxon>BOP clade</taxon>
        <taxon>Pooideae</taxon>
        <taxon>Triticodae</taxon>
        <taxon>Triticeae</taxon>
        <taxon>Triticinae</taxon>
        <taxon>Aegilops</taxon>
    </lineage>
</organism>
<accession>A0A453BZ79</accession>
<dbReference type="PANTHER" id="PTHR10953:SF3">
    <property type="entry name" value="UBIQUITIN-LIKE MODIFIER-ACTIVATING ENZYME ATG7"/>
    <property type="match status" value="1"/>
</dbReference>
<dbReference type="GO" id="GO:0000407">
    <property type="term" value="C:phagophore assembly site"/>
    <property type="evidence" value="ECO:0007669"/>
    <property type="project" value="TreeGrafter"/>
</dbReference>
<dbReference type="SUPFAM" id="SSF69572">
    <property type="entry name" value="Activating enzymes of the ubiquitin-like proteins"/>
    <property type="match status" value="1"/>
</dbReference>
<dbReference type="InterPro" id="IPR035985">
    <property type="entry name" value="Ubiquitin-activating_enz"/>
</dbReference>
<dbReference type="GO" id="GO:0032446">
    <property type="term" value="P:protein modification by small protein conjugation"/>
    <property type="evidence" value="ECO:0007669"/>
    <property type="project" value="TreeGrafter"/>
</dbReference>
<protein>
    <recommendedName>
        <fullName evidence="5">Autophagy-related protein 7</fullName>
    </recommendedName>
</protein>
<evidence type="ECO:0000313" key="3">
    <source>
        <dbReference type="EnsemblPlants" id="AET2Gv20683700.23"/>
    </source>
</evidence>
<keyword evidence="4" id="KW-1185">Reference proteome</keyword>
<reference evidence="3" key="5">
    <citation type="journal article" date="2021" name="G3 (Bethesda)">
        <title>Aegilops tauschii genome assembly Aet v5.0 features greater sequence contiguity and improved annotation.</title>
        <authorList>
            <person name="Wang L."/>
            <person name="Zhu T."/>
            <person name="Rodriguez J.C."/>
            <person name="Deal K.R."/>
            <person name="Dubcovsky J."/>
            <person name="McGuire P.E."/>
            <person name="Lux T."/>
            <person name="Spannagl M."/>
            <person name="Mayer K.F.X."/>
            <person name="Baldrich P."/>
            <person name="Meyers B.C."/>
            <person name="Huo N."/>
            <person name="Gu Y.Q."/>
            <person name="Zhou H."/>
            <person name="Devos K.M."/>
            <person name="Bennetzen J.L."/>
            <person name="Unver T."/>
            <person name="Budak H."/>
            <person name="Gulick P.J."/>
            <person name="Galiba G."/>
            <person name="Kalapos B."/>
            <person name="Nelson D.R."/>
            <person name="Li P."/>
            <person name="You F.M."/>
            <person name="Luo M.C."/>
            <person name="Dvorak J."/>
        </authorList>
    </citation>
    <scope>NUCLEOTIDE SEQUENCE [LARGE SCALE GENOMIC DNA]</scope>
    <source>
        <strain evidence="3">cv. AL8/78</strain>
    </source>
</reference>
<dbReference type="Proteomes" id="UP000015105">
    <property type="component" value="Chromosome 2D"/>
</dbReference>
<sequence length="628" mass="69678">CAHPKIPGLVRLSSKSLEASPPFHSRNNCIVPRTLVNTNNMLGFKNLDVDLLLKEEGKRIFYDILSGKIEEDPTLLLRFLVISFVDLKNWKVYYDVAFPSLVLNSKMTFLRLHSASEVLSQEEETSLSKSMKVWRDSNETTGCPFFGVHIYSDSSVVIRQLKCWKGYSGDHQKLLFGFYDHGHQDYPGWALRNYIAFLSLRWKIEKVQFLCYRERRGEPDLEKSLIGEASFAAPHGWDGSDYVPEIIGWEGEKAGDRKKEKILKPIDLDSLNPASQDEEKQVMHLKLMGWRHPSLVLNKLRSARCLVLGAGALGCEVSRLLMTWGVRKLTVVDGGCVAIPDIVKQSLYVDNDCGVPRATAIVPHLKERCPAVEVEGIQMEIPVPGNPVSKTKMSSVLDNCKRLQALVASSDVVFLLTDTWESRWFPTLLCANENKIAITAASGYDSYLVMRHGAGPGHNLSTEDALGHQRLGCCFCNDSTSFVNVYQIKTLVLNETVALPGLTSIASGKAVELFARILHHEEGIHAPGDIAGMDTEHWLGLLPHQMQGSLPECALSTVIGNSSNDCNACSNGVLSEYRREGLDFIMKAINQPTYLKDLTGVSNNVIKLDTCLTLPVSFPVNSGKLSSV</sequence>
<feature type="domain" description="Ubiquitin-like modifier-activating enzyme Atg7 N-terminal" evidence="2">
    <location>
        <begin position="4"/>
        <end position="256"/>
    </location>
</feature>
<dbReference type="InterPro" id="IPR000594">
    <property type="entry name" value="ThiF_NAD_FAD-bd"/>
</dbReference>
<dbReference type="Pfam" id="PF00899">
    <property type="entry name" value="ThiF"/>
    <property type="match status" value="1"/>
</dbReference>
<dbReference type="AlphaFoldDB" id="A0A453BZ79"/>
<dbReference type="Gene3D" id="3.40.140.70">
    <property type="entry name" value="Ubiquitin-like modifier-activating enzyme ATG7 N-terminal domain"/>
    <property type="match status" value="1"/>
</dbReference>
<reference evidence="4" key="2">
    <citation type="journal article" date="2017" name="Nat. Plants">
        <title>The Aegilops tauschii genome reveals multiple impacts of transposons.</title>
        <authorList>
            <person name="Zhao G."/>
            <person name="Zou C."/>
            <person name="Li K."/>
            <person name="Wang K."/>
            <person name="Li T."/>
            <person name="Gao L."/>
            <person name="Zhang X."/>
            <person name="Wang H."/>
            <person name="Yang Z."/>
            <person name="Liu X."/>
            <person name="Jiang W."/>
            <person name="Mao L."/>
            <person name="Kong X."/>
            <person name="Jiao Y."/>
            <person name="Jia J."/>
        </authorList>
    </citation>
    <scope>NUCLEOTIDE SEQUENCE [LARGE SCALE GENOMIC DNA]</scope>
    <source>
        <strain evidence="4">cv. AL8/78</strain>
    </source>
</reference>
<dbReference type="InterPro" id="IPR045886">
    <property type="entry name" value="ThiF/MoeB/HesA"/>
</dbReference>
<evidence type="ECO:0000313" key="4">
    <source>
        <dbReference type="Proteomes" id="UP000015105"/>
    </source>
</evidence>
<dbReference type="GO" id="GO:0019779">
    <property type="term" value="F:Atg8 activating enzyme activity"/>
    <property type="evidence" value="ECO:0007669"/>
    <property type="project" value="TreeGrafter"/>
</dbReference>
<name>A0A453BZ79_AEGTS</name>
<proteinExistence type="predicted"/>
<dbReference type="PANTHER" id="PTHR10953">
    <property type="entry name" value="UBIQUITIN-ACTIVATING ENZYME E1"/>
    <property type="match status" value="1"/>
</dbReference>
<dbReference type="GO" id="GO:0034727">
    <property type="term" value="P:piecemeal microautophagy of the nucleus"/>
    <property type="evidence" value="ECO:0007669"/>
    <property type="project" value="TreeGrafter"/>
</dbReference>
<dbReference type="STRING" id="200361.A0A453BZ79"/>
<dbReference type="Pfam" id="PF16420">
    <property type="entry name" value="ATG7_N"/>
    <property type="match status" value="1"/>
</dbReference>
<dbReference type="EnsemblPlants" id="AET2Gv20683700.23">
    <property type="protein sequence ID" value="AET2Gv20683700.23"/>
    <property type="gene ID" value="AET2Gv20683700"/>
</dbReference>
<dbReference type="InterPro" id="IPR032197">
    <property type="entry name" value="Atg7_N"/>
</dbReference>
<evidence type="ECO:0000259" key="1">
    <source>
        <dbReference type="Pfam" id="PF00899"/>
    </source>
</evidence>
<dbReference type="GO" id="GO:0000045">
    <property type="term" value="P:autophagosome assembly"/>
    <property type="evidence" value="ECO:0007669"/>
    <property type="project" value="TreeGrafter"/>
</dbReference>
<evidence type="ECO:0000259" key="2">
    <source>
        <dbReference type="Pfam" id="PF16420"/>
    </source>
</evidence>
<evidence type="ECO:0008006" key="5">
    <source>
        <dbReference type="Google" id="ProtNLM"/>
    </source>
</evidence>
<dbReference type="Gene3D" id="3.40.50.720">
    <property type="entry name" value="NAD(P)-binding Rossmann-like Domain"/>
    <property type="match status" value="1"/>
</dbReference>
<dbReference type="InterPro" id="IPR042522">
    <property type="entry name" value="Atg7_N_1"/>
</dbReference>
<dbReference type="InterPro" id="IPR042523">
    <property type="entry name" value="Atg7_N_2"/>
</dbReference>
<dbReference type="GO" id="GO:0006995">
    <property type="term" value="P:cellular response to nitrogen starvation"/>
    <property type="evidence" value="ECO:0007669"/>
    <property type="project" value="TreeGrafter"/>
</dbReference>
<feature type="domain" description="THIF-type NAD/FAD binding fold" evidence="1">
    <location>
        <begin position="297"/>
        <end position="522"/>
    </location>
</feature>
<dbReference type="Gramene" id="AET2Gv20683700.23">
    <property type="protein sequence ID" value="AET2Gv20683700.23"/>
    <property type="gene ID" value="AET2Gv20683700"/>
</dbReference>
<dbReference type="GO" id="GO:0019778">
    <property type="term" value="F:Atg12 activating enzyme activity"/>
    <property type="evidence" value="ECO:0007669"/>
    <property type="project" value="TreeGrafter"/>
</dbReference>
<dbReference type="GO" id="GO:0000422">
    <property type="term" value="P:autophagy of mitochondrion"/>
    <property type="evidence" value="ECO:0007669"/>
    <property type="project" value="TreeGrafter"/>
</dbReference>
<reference evidence="3" key="3">
    <citation type="journal article" date="2017" name="Nature">
        <title>Genome sequence of the progenitor of the wheat D genome Aegilops tauschii.</title>
        <authorList>
            <person name="Luo M.C."/>
            <person name="Gu Y.Q."/>
            <person name="Puiu D."/>
            <person name="Wang H."/>
            <person name="Twardziok S.O."/>
            <person name="Deal K.R."/>
            <person name="Huo N."/>
            <person name="Zhu T."/>
            <person name="Wang L."/>
            <person name="Wang Y."/>
            <person name="McGuire P.E."/>
            <person name="Liu S."/>
            <person name="Long H."/>
            <person name="Ramasamy R.K."/>
            <person name="Rodriguez J.C."/>
            <person name="Van S.L."/>
            <person name="Yuan L."/>
            <person name="Wang Z."/>
            <person name="Xia Z."/>
            <person name="Xiao L."/>
            <person name="Anderson O.D."/>
            <person name="Ouyang S."/>
            <person name="Liang Y."/>
            <person name="Zimin A.V."/>
            <person name="Pertea G."/>
            <person name="Qi P."/>
            <person name="Bennetzen J.L."/>
            <person name="Dai X."/>
            <person name="Dawson M.W."/>
            <person name="Muller H.G."/>
            <person name="Kugler K."/>
            <person name="Rivarola-Duarte L."/>
            <person name="Spannagl M."/>
            <person name="Mayer K.F.X."/>
            <person name="Lu F.H."/>
            <person name="Bevan M.W."/>
            <person name="Leroy P."/>
            <person name="Li P."/>
            <person name="You F.M."/>
            <person name="Sun Q."/>
            <person name="Liu Z."/>
            <person name="Lyons E."/>
            <person name="Wicker T."/>
            <person name="Salzberg S.L."/>
            <person name="Devos K.M."/>
            <person name="Dvorak J."/>
        </authorList>
    </citation>
    <scope>NUCLEOTIDE SEQUENCE [LARGE SCALE GENOMIC DNA]</scope>
    <source>
        <strain evidence="3">cv. AL8/78</strain>
    </source>
</reference>